<dbReference type="OrthoDB" id="7433202at2759"/>
<dbReference type="Pfam" id="PF00078">
    <property type="entry name" value="RVT_1"/>
    <property type="match status" value="1"/>
</dbReference>
<dbReference type="AlphaFoldDB" id="A0A812CFU2"/>
<organism evidence="2 3">
    <name type="scientific">Acanthosepion pharaonis</name>
    <name type="common">Pharaoh cuttlefish</name>
    <name type="synonym">Sepia pharaonis</name>
    <dbReference type="NCBI Taxonomy" id="158019"/>
    <lineage>
        <taxon>Eukaryota</taxon>
        <taxon>Metazoa</taxon>
        <taxon>Spiralia</taxon>
        <taxon>Lophotrochozoa</taxon>
        <taxon>Mollusca</taxon>
        <taxon>Cephalopoda</taxon>
        <taxon>Coleoidea</taxon>
        <taxon>Decapodiformes</taxon>
        <taxon>Sepiida</taxon>
        <taxon>Sepiina</taxon>
        <taxon>Sepiidae</taxon>
        <taxon>Acanthosepion</taxon>
    </lineage>
</organism>
<name>A0A812CFU2_ACAPH</name>
<dbReference type="InterPro" id="IPR000477">
    <property type="entry name" value="RT_dom"/>
</dbReference>
<accession>A0A812CFU2</accession>
<protein>
    <recommendedName>
        <fullName evidence="1">Reverse transcriptase domain-containing protein</fullName>
    </recommendedName>
</protein>
<dbReference type="InterPro" id="IPR043502">
    <property type="entry name" value="DNA/RNA_pol_sf"/>
</dbReference>
<evidence type="ECO:0000313" key="2">
    <source>
        <dbReference type="EMBL" id="CAE1263915.1"/>
    </source>
</evidence>
<feature type="domain" description="Reverse transcriptase" evidence="1">
    <location>
        <begin position="55"/>
        <end position="286"/>
    </location>
</feature>
<keyword evidence="3" id="KW-1185">Reference proteome</keyword>
<evidence type="ECO:0000259" key="1">
    <source>
        <dbReference type="PROSITE" id="PS50878"/>
    </source>
</evidence>
<dbReference type="EMBL" id="CAHIKZ030001431">
    <property type="protein sequence ID" value="CAE1263915.1"/>
    <property type="molecule type" value="Genomic_DNA"/>
</dbReference>
<sequence length="295" mass="32054">MGAMVAALKSFSGSSSGGVDGLRPGHIKDLISAHTAEAGEHLKISITALINSLLRAEIPQHARDLIFSANLTALKRKDGGIRPIAVGNIFRRLAAKIACRVVMKETGHELRPVQLGVGIQGGCEAAVHATRSFFENTSHAPPRILLKLDMKNAFNSIRRDHALEVCHQRTPSIFKLAHLSYSHPSMLIASHNIISSATVIQQGDPLGPLLFAMAIDGVARSIASLFNIWYLDDATLGGPIEAVAADLRRVIPALSLLELEINSSKSEIINLNYTADDFDGWCYLRILDSRMRKLK</sequence>
<reference evidence="2" key="1">
    <citation type="submission" date="2021-01" db="EMBL/GenBank/DDBJ databases">
        <authorList>
            <person name="Li R."/>
            <person name="Bekaert M."/>
        </authorList>
    </citation>
    <scope>NUCLEOTIDE SEQUENCE</scope>
    <source>
        <strain evidence="2">Farmed</strain>
    </source>
</reference>
<proteinExistence type="predicted"/>
<gene>
    <name evidence="2" type="ORF">SPHA_33934</name>
</gene>
<dbReference type="SUPFAM" id="SSF56672">
    <property type="entry name" value="DNA/RNA polymerases"/>
    <property type="match status" value="1"/>
</dbReference>
<evidence type="ECO:0000313" key="3">
    <source>
        <dbReference type="Proteomes" id="UP000597762"/>
    </source>
</evidence>
<comment type="caution">
    <text evidence="2">The sequence shown here is derived from an EMBL/GenBank/DDBJ whole genome shotgun (WGS) entry which is preliminary data.</text>
</comment>
<dbReference type="Proteomes" id="UP000597762">
    <property type="component" value="Unassembled WGS sequence"/>
</dbReference>
<dbReference type="PROSITE" id="PS50878">
    <property type="entry name" value="RT_POL"/>
    <property type="match status" value="1"/>
</dbReference>